<feature type="region of interest" description="Disordered" evidence="1">
    <location>
        <begin position="485"/>
        <end position="561"/>
    </location>
</feature>
<dbReference type="VEuPathDB" id="TriTrypDB:LdCL_140014900"/>
<feature type="compositionally biased region" description="Basic and acidic residues" evidence="1">
    <location>
        <begin position="437"/>
        <end position="447"/>
    </location>
</feature>
<dbReference type="Proteomes" id="UP000318447">
    <property type="component" value="Unassembled WGS sequence"/>
</dbReference>
<evidence type="ECO:0000256" key="1">
    <source>
        <dbReference type="SAM" id="MobiDB-lite"/>
    </source>
</evidence>
<feature type="region of interest" description="Disordered" evidence="1">
    <location>
        <begin position="785"/>
        <end position="863"/>
    </location>
</feature>
<evidence type="ECO:0000313" key="3">
    <source>
        <dbReference type="Proteomes" id="UP000318447"/>
    </source>
</evidence>
<evidence type="ECO:0000313" key="2">
    <source>
        <dbReference type="EMBL" id="TPP46277.1"/>
    </source>
</evidence>
<protein>
    <submittedName>
        <fullName evidence="2">Uncharacterized protein</fullName>
    </submittedName>
</protein>
<feature type="region of interest" description="Disordered" evidence="1">
    <location>
        <begin position="20"/>
        <end position="52"/>
    </location>
</feature>
<dbReference type="VEuPathDB" id="TriTrypDB:LdCL_140014800"/>
<feature type="region of interest" description="Disordered" evidence="1">
    <location>
        <begin position="1592"/>
        <end position="1615"/>
    </location>
</feature>
<proteinExistence type="predicted"/>
<feature type="compositionally biased region" description="Low complexity" evidence="1">
    <location>
        <begin position="663"/>
        <end position="680"/>
    </location>
</feature>
<dbReference type="EMBL" id="RHLC01000026">
    <property type="protein sequence ID" value="TPP46277.1"/>
    <property type="molecule type" value="Genomic_DNA"/>
</dbReference>
<feature type="region of interest" description="Disordered" evidence="1">
    <location>
        <begin position="658"/>
        <end position="680"/>
    </location>
</feature>
<dbReference type="VEuPathDB" id="TriTrypDB:LDHU3_14.1190"/>
<gene>
    <name evidence="2" type="ORF">CGC21_4880</name>
</gene>
<dbReference type="PANTHER" id="PTHR48125:SF10">
    <property type="entry name" value="OS12G0136300 PROTEIN"/>
    <property type="match status" value="1"/>
</dbReference>
<accession>A0A504XMM6</accession>
<dbReference type="VEuPathDB" id="TriTrypDB:LdBPK_140940.1"/>
<feature type="compositionally biased region" description="Low complexity" evidence="1">
    <location>
        <begin position="448"/>
        <end position="460"/>
    </location>
</feature>
<sequence>MERGSSDVAASLLATEFKGDAQSSERLRAGRPKAVATDAAAGPFPGRRRASRTQVQSLLEDQRRFALRDGVALPQQYSSSEGVSATDCRAGAVALSRLPDMFGQGALPAKALASPTSMNAALSTSAVATALQDAVLCWGASSSSSATRGGAVGTCRSSVGGSGAISAPHVRRSWRLIEVTHRSAVPSTSSPYPPLNWSVGQRWERADHVAQVNALAHAVWAEPVMQPASVQAAPLPTGLVRSNTDCLYASGLRMCFDSTRSTASLPAFASAASSNVLVRTEVEDTREESAVHGCGCSSLFAASGAMTAAKPPPLAFFTFTESEYDAIVPPPPPSTRFTYASSCYLVQLWARFGNPVVTVDRWRWPEGGNEESGGKGERWVPSVEEVCAEYHRVTAGVLQQRRQQLLDAVQSQQPHLLSESSPALPPTTCATRRGGRKGTEATVDERSSSVAGGASTTAPSHHVHPFVASFDRYALLQSTPTAAPADDVRAAPASSQQALSTAKGRDGGHSVSLLPSQLSPPPIPPSTHGSSATIAATACGDSGSLTLDAPPSPPPAGSTATAQERLTALATPNAWFAHDAEVRRRACLARLLRQEQQANVPYQQAANRYLALVAGAAVALQRAVFAFYNRGDEADMPEAPVWEEVVAGDSTDRASLTEADAHLGTSSPSSRRLGRPPRSTFTVQLQPLPRVDPAAWRAAEVAVRKAEAEVLGSMSPAAPTAAADAASPSRRPPRSAAAVARSQKRPRSATTERAATTGKRKGRVAVAKSAPDGAAADALAQLNDGDDEVADSEASALSETGGAFSDDEQGLEDSVAGEEGDGGVKKGFTEEQRQQHSTQPSPRKLPSSRLRRSVGTGTSHSQASHLSVDATYAALQAYITDVLPFRCARLRGVVQAGWLLPAPPALPHTLTDPIKEEEVCTVDAQVRGKTGAEIWPTPAFPSSSSAPQQEQAPVTGDTAATQSLDSALLAPILTEGEYQQLRKVSTAGVCNRVVSHTDEAVLLSLPSAVPRLHREVEQELERYLYEDTSALMEVNPIAQSLVDAIRVAYTQNKLLQRFATRLEHVREGLKKVSEECEEEAQACIPRAPVCIPVSSLYLLFTIDGATTPVLFESAWNFINSASETTSTAETSRTLSELLLCIAGENLADELRSSVSGRGSVRAHGIYMPFDNLYATVASSAEEVGRALAALYAPLAPEKRGQLESNLAKVSCGAARSPSDAGSAAGDGDDFRYADMCCPPMATRRLADSASALPKGPQRFAEPYGRWSAVKKAFFAPSTRACLGGPETYLPYFGDAFEPPPPPALPVAATRRHGAATSFSPSALAAMLSTHFVPVEALLKQLPPGYTFEHVRRVFGETMALGLVELENETYLRFYGGKDGEGFTQRERTACVGVDEDAQASTNDGSNGGRFDDDDREPAAPGTSALAPQSGEAVHPYIAAYEPDPYLLYSFLPRFPRPFQWIPLYAVVEHAPPAVKAALLPLCQRSNLLYFAQQQHRMQSTAQKDGAVCLSFPPVRSLRAETTPLPRELAEVQRLLQTRGLVYVSEMEAGLAYIIAYFGTLRRFLYQHESVFQLSVVPSTNGRSAVMIAGTPPAALPRSSAPTRAGAATQEHTQEVPTRRGFGFAIEVPPISTFVEGDAVPTVMLFGKGINALDANGFPHWLASADLAVMGEGHAMMQHRSGLSPEERLQITSTQKRSSQKIRRRMALAANPNSPYTAPEVLLDTILRYLPPTRHIGLRNLLQALPPAITDFLPTDPIRLLRNAPTKVQLFEFREQNNIRVMRPGLPLPDGRLRSTYSVDEWLHVLATELPPGRSRNSIDLFGRLRYGARETICLQHHHLINVVEQYPQYFVVVYAHAESAKKFARVQLI</sequence>
<organism evidence="2 3">
    <name type="scientific">Leishmania donovani</name>
    <dbReference type="NCBI Taxonomy" id="5661"/>
    <lineage>
        <taxon>Eukaryota</taxon>
        <taxon>Discoba</taxon>
        <taxon>Euglenozoa</taxon>
        <taxon>Kinetoplastea</taxon>
        <taxon>Metakinetoplastina</taxon>
        <taxon>Trypanosomatida</taxon>
        <taxon>Trypanosomatidae</taxon>
        <taxon>Leishmaniinae</taxon>
        <taxon>Leishmania</taxon>
    </lineage>
</organism>
<feature type="region of interest" description="Disordered" evidence="1">
    <location>
        <begin position="1392"/>
        <end position="1427"/>
    </location>
</feature>
<comment type="caution">
    <text evidence="2">The sequence shown here is derived from an EMBL/GenBank/DDBJ whole genome shotgun (WGS) entry which is preliminary data.</text>
</comment>
<feature type="region of interest" description="Disordered" evidence="1">
    <location>
        <begin position="409"/>
        <end position="461"/>
    </location>
</feature>
<feature type="compositionally biased region" description="Basic and acidic residues" evidence="1">
    <location>
        <begin position="822"/>
        <end position="834"/>
    </location>
</feature>
<feature type="compositionally biased region" description="Acidic residues" evidence="1">
    <location>
        <begin position="805"/>
        <end position="821"/>
    </location>
</feature>
<reference evidence="3" key="1">
    <citation type="submission" date="2019-02" db="EMBL/GenBank/DDBJ databases">
        <title>FDA dAtabase for Regulatory Grade micrObial Sequences (FDA-ARGOS): Supporting development and validation of Infectious Disease Dx tests.</title>
        <authorList>
            <person name="Duncan R."/>
            <person name="Fisher C."/>
            <person name="Tallon L."/>
            <person name="Sadzewicz L."/>
            <person name="Sengamalay N."/>
            <person name="Ott S."/>
            <person name="Godinez A."/>
            <person name="Nagaraj S."/>
            <person name="Vavikolanu K."/>
            <person name="Nadendla S."/>
            <person name="Aluvathingal J."/>
            <person name="Sichtig H."/>
        </authorList>
    </citation>
    <scope>NUCLEOTIDE SEQUENCE [LARGE SCALE GENOMIC DNA]</scope>
    <source>
        <strain evidence="3">FDAARGOS_361</strain>
    </source>
</reference>
<feature type="compositionally biased region" description="Low complexity" evidence="1">
    <location>
        <begin position="715"/>
        <end position="741"/>
    </location>
</feature>
<feature type="region of interest" description="Disordered" evidence="1">
    <location>
        <begin position="710"/>
        <end position="770"/>
    </location>
</feature>
<name>A0A504XMM6_LEIDO</name>
<dbReference type="VEuPathDB" id="TriTrypDB:LdCL_140015000"/>
<feature type="region of interest" description="Disordered" evidence="1">
    <location>
        <begin position="937"/>
        <end position="958"/>
    </location>
</feature>
<dbReference type="VEuPathDB" id="TriTrypDB:LDHU3_14.1180"/>
<dbReference type="PANTHER" id="PTHR48125">
    <property type="entry name" value="LP07818P1"/>
    <property type="match status" value="1"/>
</dbReference>
<feature type="compositionally biased region" description="Low complexity" evidence="1">
    <location>
        <begin position="940"/>
        <end position="953"/>
    </location>
</feature>
<feature type="compositionally biased region" description="Polar residues" evidence="1">
    <location>
        <begin position="409"/>
        <end position="421"/>
    </location>
</feature>